<evidence type="ECO:0000313" key="1">
    <source>
        <dbReference type="EMBL" id="KIV85384.1"/>
    </source>
</evidence>
<dbReference type="AlphaFoldDB" id="A0A0D1YV22"/>
<accession>A0A0D1YV22</accession>
<reference evidence="1 2" key="1">
    <citation type="submission" date="2015-01" db="EMBL/GenBank/DDBJ databases">
        <title>The Genome Sequence of Exophiala sideris CBS121828.</title>
        <authorList>
            <consortium name="The Broad Institute Genomics Platform"/>
            <person name="Cuomo C."/>
            <person name="de Hoog S."/>
            <person name="Gorbushina A."/>
            <person name="Stielow B."/>
            <person name="Teixiera M."/>
            <person name="Abouelleil A."/>
            <person name="Chapman S.B."/>
            <person name="Priest M."/>
            <person name="Young S.K."/>
            <person name="Wortman J."/>
            <person name="Nusbaum C."/>
            <person name="Birren B."/>
        </authorList>
    </citation>
    <scope>NUCLEOTIDE SEQUENCE [LARGE SCALE GENOMIC DNA]</scope>
    <source>
        <strain evidence="1 2">CBS 121828</strain>
    </source>
</reference>
<dbReference type="HOGENOM" id="CLU_1731485_0_0_1"/>
<proteinExistence type="predicted"/>
<sequence length="151" mass="17189">MPAPLLYGDTCLRLLTVRAPELCFPGPIGQWSFSTQDQKPSCYRAHTPQLRAALHVVVHYRRWDGSDEWVFFLYDTWHERPRARVGVVFCVMICMHACLGLLSRTEIVIREPSLESLQIPTLGSSEGLELLQTAEVLLIIDPYYLGTKGRT</sequence>
<gene>
    <name evidence="1" type="ORF">PV11_01082</name>
</gene>
<dbReference type="EMBL" id="KN846951">
    <property type="protein sequence ID" value="KIV85383.1"/>
    <property type="molecule type" value="Genomic_DNA"/>
</dbReference>
<dbReference type="EMBL" id="KN846951">
    <property type="protein sequence ID" value="KIV85384.1"/>
    <property type="molecule type" value="Genomic_DNA"/>
</dbReference>
<evidence type="ECO:0000313" key="2">
    <source>
        <dbReference type="Proteomes" id="UP000053599"/>
    </source>
</evidence>
<organism evidence="1 2">
    <name type="scientific">Exophiala sideris</name>
    <dbReference type="NCBI Taxonomy" id="1016849"/>
    <lineage>
        <taxon>Eukaryota</taxon>
        <taxon>Fungi</taxon>
        <taxon>Dikarya</taxon>
        <taxon>Ascomycota</taxon>
        <taxon>Pezizomycotina</taxon>
        <taxon>Eurotiomycetes</taxon>
        <taxon>Chaetothyriomycetidae</taxon>
        <taxon>Chaetothyriales</taxon>
        <taxon>Herpotrichiellaceae</taxon>
        <taxon>Exophiala</taxon>
    </lineage>
</organism>
<protein>
    <submittedName>
        <fullName evidence="1">Uncharacterized protein</fullName>
    </submittedName>
</protein>
<name>A0A0D1YV22_9EURO</name>
<dbReference type="Proteomes" id="UP000053599">
    <property type="component" value="Unassembled WGS sequence"/>
</dbReference>